<dbReference type="InterPro" id="IPR012851">
    <property type="entry name" value="Spore_coat_CotF-like"/>
</dbReference>
<name>A0ABS6F4W7_9CLOT</name>
<comment type="caution">
    <text evidence="1">The sequence shown here is derived from an EMBL/GenBank/DDBJ whole genome shotgun (WGS) entry which is preliminary data.</text>
</comment>
<reference evidence="1 2" key="1">
    <citation type="submission" date="2021-06" db="EMBL/GenBank/DDBJ databases">
        <authorList>
            <person name="Sun Q."/>
            <person name="Li D."/>
        </authorList>
    </citation>
    <scope>NUCLEOTIDE SEQUENCE [LARGE SCALE GENOMIC DNA]</scope>
    <source>
        <strain evidence="1 2">MSJ-4</strain>
    </source>
</reference>
<dbReference type="RefSeq" id="WP_216457578.1">
    <property type="nucleotide sequence ID" value="NZ_JAHLQL010000005.1"/>
</dbReference>
<keyword evidence="1" id="KW-0946">Virion</keyword>
<dbReference type="Pfam" id="PF07875">
    <property type="entry name" value="Coat_F"/>
    <property type="match status" value="1"/>
</dbReference>
<evidence type="ECO:0000313" key="1">
    <source>
        <dbReference type="EMBL" id="MBU5592884.1"/>
    </source>
</evidence>
<proteinExistence type="predicted"/>
<dbReference type="Proteomes" id="UP000736583">
    <property type="component" value="Unassembled WGS sequence"/>
</dbReference>
<keyword evidence="1" id="KW-0167">Capsid protein</keyword>
<organism evidence="1 2">
    <name type="scientific">Clostridium simiarum</name>
    <dbReference type="NCBI Taxonomy" id="2841506"/>
    <lineage>
        <taxon>Bacteria</taxon>
        <taxon>Bacillati</taxon>
        <taxon>Bacillota</taxon>
        <taxon>Clostridia</taxon>
        <taxon>Eubacteriales</taxon>
        <taxon>Clostridiaceae</taxon>
        <taxon>Clostridium</taxon>
    </lineage>
</organism>
<evidence type="ECO:0000313" key="2">
    <source>
        <dbReference type="Proteomes" id="UP000736583"/>
    </source>
</evidence>
<dbReference type="EMBL" id="JAHLQL010000005">
    <property type="protein sequence ID" value="MBU5592884.1"/>
    <property type="molecule type" value="Genomic_DNA"/>
</dbReference>
<gene>
    <name evidence="1" type="ORF">KQI89_14110</name>
</gene>
<protein>
    <submittedName>
        <fullName evidence="1">Spore coat protein</fullName>
    </submittedName>
</protein>
<sequence length="81" mass="9167">MQDKDMVNDVLSMVNGSLSGYASAISQTENEQLRQTLQQIRNNDENCQYNLYKVASQKGFYKPASQATSQQIQEIKSQFNA</sequence>
<keyword evidence="2" id="KW-1185">Reference proteome</keyword>
<accession>A0ABS6F4W7</accession>